<keyword evidence="3 5" id="KW-1133">Transmembrane helix</keyword>
<dbReference type="Proteomes" id="UP000215158">
    <property type="component" value="Chromosome 2"/>
</dbReference>
<evidence type="ECO:0000256" key="2">
    <source>
        <dbReference type="ARBA" id="ARBA00022692"/>
    </source>
</evidence>
<evidence type="ECO:0000313" key="7">
    <source>
        <dbReference type="Proteomes" id="UP000215158"/>
    </source>
</evidence>
<evidence type="ECO:0000313" key="6">
    <source>
        <dbReference type="EMBL" id="ASW00810.1"/>
    </source>
</evidence>
<dbReference type="EMBL" id="CP022990">
    <property type="protein sequence ID" value="ASW00810.1"/>
    <property type="molecule type" value="Genomic_DNA"/>
</dbReference>
<dbReference type="GO" id="GO:0005384">
    <property type="term" value="F:manganese ion transmembrane transporter activity"/>
    <property type="evidence" value="ECO:0007669"/>
    <property type="project" value="InterPro"/>
</dbReference>
<dbReference type="SUPFAM" id="SSF47240">
    <property type="entry name" value="Ferritin-like"/>
    <property type="match status" value="1"/>
</dbReference>
<feature type="transmembrane region" description="Helical" evidence="5">
    <location>
        <begin position="319"/>
        <end position="342"/>
    </location>
</feature>
<evidence type="ECO:0000256" key="1">
    <source>
        <dbReference type="ARBA" id="ARBA00004127"/>
    </source>
</evidence>
<keyword evidence="2 5" id="KW-0812">Transmembrane</keyword>
<dbReference type="GO" id="GO:0030026">
    <property type="term" value="P:intracellular manganese ion homeostasis"/>
    <property type="evidence" value="ECO:0007669"/>
    <property type="project" value="InterPro"/>
</dbReference>
<evidence type="ECO:0000256" key="5">
    <source>
        <dbReference type="SAM" id="Phobius"/>
    </source>
</evidence>
<dbReference type="AlphaFoldDB" id="A0A248VR21"/>
<gene>
    <name evidence="6" type="ORF">CJU94_21480</name>
</gene>
<dbReference type="InterPro" id="IPR009078">
    <property type="entry name" value="Ferritin-like_SF"/>
</dbReference>
<name>A0A248VR21_9BURK</name>
<accession>A0A248VR21</accession>
<feature type="transmembrane region" description="Helical" evidence="5">
    <location>
        <begin position="354"/>
        <end position="375"/>
    </location>
</feature>
<dbReference type="Pfam" id="PF01988">
    <property type="entry name" value="VIT1"/>
    <property type="match status" value="1"/>
</dbReference>
<evidence type="ECO:0000256" key="4">
    <source>
        <dbReference type="ARBA" id="ARBA00023136"/>
    </source>
</evidence>
<dbReference type="PANTHER" id="PTHR31851">
    <property type="entry name" value="FE(2+)/MN(2+) TRANSPORTER PCL1"/>
    <property type="match status" value="1"/>
</dbReference>
<keyword evidence="7" id="KW-1185">Reference proteome</keyword>
<sequence>MASRQEIKRYKANLSDELHSAALYETLAEAEKDDTRKEVYSDLAKSERAHAQVWADRLKASGLEPKGAGPAIKTRLMKALVRLFGAGFVLPTLAAAEYADRNKYEGQPDAGRMSADEQHHAAVVRTLAQGGGDANLSPGARIAAAEKWHKGAGSGNDLRAAVLGANDGLVSNFCLIMGVAGAGTGNKAILLTGLAGLIAGACSMALGEWLSVTNARELASTQIAKEAQEIEETPEAEEHELALIYRAKGLDANEAKRVASQMMRDKSKALDTLTREELGLDPAELGGNPWSAAGVSFCLFSVGAIFPVLPFLWARDFSAIVQCVVLSMLALASIGVFTSLFNGRSAGFSALRQIVIGLIAAAFTFGVGRLLGVSVS</sequence>
<dbReference type="InterPro" id="IPR039376">
    <property type="entry name" value="Ferritin_CCC1_N"/>
</dbReference>
<evidence type="ECO:0000256" key="3">
    <source>
        <dbReference type="ARBA" id="ARBA00022989"/>
    </source>
</evidence>
<reference evidence="6 7" key="1">
    <citation type="submission" date="2017-08" db="EMBL/GenBank/DDBJ databases">
        <title>Identification and genetic characteristics of simultaneous BTEX- and naphthalene-degrading Paraburkholderia sp. BN5 isolated from petroleum-contaminated soil.</title>
        <authorList>
            <person name="Lee Y."/>
            <person name="Jeon C.O."/>
        </authorList>
    </citation>
    <scope>NUCLEOTIDE SEQUENCE [LARGE SCALE GENOMIC DNA]</scope>
    <source>
        <strain evidence="6 7">BN5</strain>
    </source>
</reference>
<feature type="transmembrane region" description="Helical" evidence="5">
    <location>
        <begin position="290"/>
        <end position="313"/>
    </location>
</feature>
<dbReference type="CDD" id="cd02433">
    <property type="entry name" value="Nodulin-21_like_2"/>
    <property type="match status" value="1"/>
</dbReference>
<dbReference type="RefSeq" id="WP_095420724.1">
    <property type="nucleotide sequence ID" value="NZ_CP022990.1"/>
</dbReference>
<dbReference type="KEGG" id="parb:CJU94_21480"/>
<proteinExistence type="predicted"/>
<protein>
    <submittedName>
        <fullName evidence="6">Rubrerythrin family protein</fullName>
    </submittedName>
</protein>
<dbReference type="GO" id="GO:0012505">
    <property type="term" value="C:endomembrane system"/>
    <property type="evidence" value="ECO:0007669"/>
    <property type="project" value="UniProtKB-SubCell"/>
</dbReference>
<dbReference type="InterPro" id="IPR008217">
    <property type="entry name" value="Ccc1_fam"/>
</dbReference>
<comment type="subcellular location">
    <subcellularLocation>
        <location evidence="1">Endomembrane system</location>
        <topology evidence="1">Multi-pass membrane protein</topology>
    </subcellularLocation>
</comment>
<keyword evidence="4 5" id="KW-0472">Membrane</keyword>
<dbReference type="CDD" id="cd01044">
    <property type="entry name" value="Ferritin_CCC1_N"/>
    <property type="match status" value="1"/>
</dbReference>
<organism evidence="6 7">
    <name type="scientific">Paraburkholderia aromaticivorans</name>
    <dbReference type="NCBI Taxonomy" id="2026199"/>
    <lineage>
        <taxon>Bacteria</taxon>
        <taxon>Pseudomonadati</taxon>
        <taxon>Pseudomonadota</taxon>
        <taxon>Betaproteobacteria</taxon>
        <taxon>Burkholderiales</taxon>
        <taxon>Burkholderiaceae</taxon>
        <taxon>Paraburkholderia</taxon>
    </lineage>
</organism>
<dbReference type="OrthoDB" id="9789677at2"/>